<protein>
    <submittedName>
        <fullName evidence="2">Uncharacterized protein</fullName>
    </submittedName>
</protein>
<reference evidence="2" key="1">
    <citation type="submission" date="2022-11" db="UniProtKB">
        <authorList>
            <consortium name="WormBaseParasite"/>
        </authorList>
    </citation>
    <scope>IDENTIFICATION</scope>
</reference>
<name>A0AC34RG22_9BILA</name>
<sequence length="187" mass="20983">MGMSDEGQKRLEEVVDDHEIDKDINFVVEVIDVSKQPVADADLVRQTKVFRGIQSMETNLLAFLVDGRENFLQQSAKGRLYSGMNENRDGIGESEIGMDENGSGIARSSSMFCGLIHVRATKQVCLKFFCINCRKWSSSSTANKANKLVLSFMKAVAADISLLEKDVNDLDDNQKLVQHFEQLFLRN</sequence>
<dbReference type="WBParaSite" id="JU765_v2.g6468.t1">
    <property type="protein sequence ID" value="JU765_v2.g6468.t1"/>
    <property type="gene ID" value="JU765_v2.g6468"/>
</dbReference>
<accession>A0AC34RG22</accession>
<organism evidence="1 2">
    <name type="scientific">Panagrolaimus sp. JU765</name>
    <dbReference type="NCBI Taxonomy" id="591449"/>
    <lineage>
        <taxon>Eukaryota</taxon>
        <taxon>Metazoa</taxon>
        <taxon>Ecdysozoa</taxon>
        <taxon>Nematoda</taxon>
        <taxon>Chromadorea</taxon>
        <taxon>Rhabditida</taxon>
        <taxon>Tylenchina</taxon>
        <taxon>Panagrolaimomorpha</taxon>
        <taxon>Panagrolaimoidea</taxon>
        <taxon>Panagrolaimidae</taxon>
        <taxon>Panagrolaimus</taxon>
    </lineage>
</organism>
<evidence type="ECO:0000313" key="2">
    <source>
        <dbReference type="WBParaSite" id="JU765_v2.g6468.t1"/>
    </source>
</evidence>
<proteinExistence type="predicted"/>
<evidence type="ECO:0000313" key="1">
    <source>
        <dbReference type="Proteomes" id="UP000887576"/>
    </source>
</evidence>
<dbReference type="Proteomes" id="UP000887576">
    <property type="component" value="Unplaced"/>
</dbReference>